<dbReference type="RefSeq" id="WP_153523582.1">
    <property type="nucleotide sequence ID" value="NZ_JBEPDZ010000005.1"/>
</dbReference>
<sequence>MRGPGARPVTRPGTTAGFPGALTPLVAERGIRPMTPGGGYDPLHISVMRTLSAPSARAVPRLSRSGPVAASDGDGDGAPVGAVRELDEHKIPHQVCAVGRM</sequence>
<feature type="compositionally biased region" description="Low complexity" evidence="1">
    <location>
        <begin position="65"/>
        <end position="81"/>
    </location>
</feature>
<gene>
    <name evidence="2" type="ORF">FF041_17190</name>
</gene>
<organism evidence="2 3">
    <name type="scientific">Streptomyces jumonjinensis</name>
    <dbReference type="NCBI Taxonomy" id="1945"/>
    <lineage>
        <taxon>Bacteria</taxon>
        <taxon>Bacillati</taxon>
        <taxon>Actinomycetota</taxon>
        <taxon>Actinomycetes</taxon>
        <taxon>Kitasatosporales</taxon>
        <taxon>Streptomycetaceae</taxon>
        <taxon>Streptomyces</taxon>
    </lineage>
</organism>
<keyword evidence="3" id="KW-1185">Reference proteome</keyword>
<name>A0A646KII2_STRJU</name>
<evidence type="ECO:0000256" key="1">
    <source>
        <dbReference type="SAM" id="MobiDB-lite"/>
    </source>
</evidence>
<protein>
    <submittedName>
        <fullName evidence="2">Uncharacterized protein</fullName>
    </submittedName>
</protein>
<evidence type="ECO:0000313" key="3">
    <source>
        <dbReference type="Proteomes" id="UP000419138"/>
    </source>
</evidence>
<dbReference type="Proteomes" id="UP000419138">
    <property type="component" value="Unassembled WGS sequence"/>
</dbReference>
<reference evidence="2 3" key="1">
    <citation type="submission" date="2019-05" db="EMBL/GenBank/DDBJ databases">
        <title>Comparative genomics and metabolomics analyses of clavulanic acid producing Streptomyces species provides insight into specialized metabolism and evolution of beta-lactam biosynthetic gene clusters.</title>
        <authorList>
            <person name="Moore M.A."/>
            <person name="Cruz-Morales P."/>
            <person name="Barona Gomez F."/>
            <person name="Kapil T."/>
        </authorList>
    </citation>
    <scope>NUCLEOTIDE SEQUENCE [LARGE SCALE GENOMIC DNA]</scope>
    <source>
        <strain evidence="2 3">NRRL 5741</strain>
    </source>
</reference>
<dbReference type="AlphaFoldDB" id="A0A646KII2"/>
<evidence type="ECO:0000313" key="2">
    <source>
        <dbReference type="EMBL" id="MQT01880.1"/>
    </source>
</evidence>
<proteinExistence type="predicted"/>
<comment type="caution">
    <text evidence="2">The sequence shown here is derived from an EMBL/GenBank/DDBJ whole genome shotgun (WGS) entry which is preliminary data.</text>
</comment>
<dbReference type="EMBL" id="VCLA01000140">
    <property type="protein sequence ID" value="MQT01880.1"/>
    <property type="molecule type" value="Genomic_DNA"/>
</dbReference>
<accession>A0A646KII2</accession>
<feature type="region of interest" description="Disordered" evidence="1">
    <location>
        <begin position="1"/>
        <end position="21"/>
    </location>
</feature>
<feature type="region of interest" description="Disordered" evidence="1">
    <location>
        <begin position="56"/>
        <end position="81"/>
    </location>
</feature>